<feature type="transmembrane region" description="Helical" evidence="1">
    <location>
        <begin position="130"/>
        <end position="153"/>
    </location>
</feature>
<evidence type="ECO:0000256" key="1">
    <source>
        <dbReference type="SAM" id="Phobius"/>
    </source>
</evidence>
<comment type="caution">
    <text evidence="2">The sequence shown here is derived from an EMBL/GenBank/DDBJ whole genome shotgun (WGS) entry which is preliminary data.</text>
</comment>
<reference evidence="2 3" key="1">
    <citation type="submission" date="2018-06" db="EMBL/GenBank/DDBJ databases">
        <title>Genome conservation of Clostridium tetani.</title>
        <authorList>
            <person name="Bruggemann H."/>
            <person name="Popoff M.R."/>
        </authorList>
    </citation>
    <scope>NUCLEOTIDE SEQUENCE [LARGE SCALE GENOMIC DNA]</scope>
    <source>
        <strain evidence="2 3">2017.061</strain>
    </source>
</reference>
<name>A0A4Q0V930_CLOTA</name>
<evidence type="ECO:0008006" key="4">
    <source>
        <dbReference type="Google" id="ProtNLM"/>
    </source>
</evidence>
<feature type="transmembrane region" description="Helical" evidence="1">
    <location>
        <begin position="165"/>
        <end position="187"/>
    </location>
</feature>
<feature type="transmembrane region" description="Helical" evidence="1">
    <location>
        <begin position="100"/>
        <end position="124"/>
    </location>
</feature>
<proteinExistence type="predicted"/>
<dbReference type="AlphaFoldDB" id="A0A4Q0V930"/>
<feature type="transmembrane region" description="Helical" evidence="1">
    <location>
        <begin position="207"/>
        <end position="229"/>
    </location>
</feature>
<organism evidence="2 3">
    <name type="scientific">Clostridium tetani</name>
    <dbReference type="NCBI Taxonomy" id="1513"/>
    <lineage>
        <taxon>Bacteria</taxon>
        <taxon>Bacillati</taxon>
        <taxon>Bacillota</taxon>
        <taxon>Clostridia</taxon>
        <taxon>Eubacteriales</taxon>
        <taxon>Clostridiaceae</taxon>
        <taxon>Clostridium</taxon>
    </lineage>
</organism>
<evidence type="ECO:0000313" key="2">
    <source>
        <dbReference type="EMBL" id="RXI45338.1"/>
    </source>
</evidence>
<dbReference type="Proteomes" id="UP000290921">
    <property type="component" value="Unassembled WGS sequence"/>
</dbReference>
<sequence>MKSFIVLRKEIKKLNTSIISFLGIILISIVPIIIDSFTLKDNLENSRFAAIRYLDESFLIGMFLIPLIVFVTYYYDSKSDILSIIYTNPISPFQYSFGKFLTIICAYLQYILLGSIITIIFPIFYNKNIYSIYTFIITFLLFSFPLVIFYIALSNLINIILRHSIISIILPLFVFFILDKIPIFSGFHRLKYSQMFIKSNYIDPQVIVVGAAYIGVAILCIIISTIIYCGQNNN</sequence>
<dbReference type="EMBL" id="QMAP01000013">
    <property type="protein sequence ID" value="RXI45338.1"/>
    <property type="molecule type" value="Genomic_DNA"/>
</dbReference>
<evidence type="ECO:0000313" key="3">
    <source>
        <dbReference type="Proteomes" id="UP000290921"/>
    </source>
</evidence>
<keyword evidence="1" id="KW-1133">Transmembrane helix</keyword>
<feature type="transmembrane region" description="Helical" evidence="1">
    <location>
        <begin position="57"/>
        <end position="75"/>
    </location>
</feature>
<gene>
    <name evidence="2" type="ORF">DP130_12020</name>
</gene>
<feature type="transmembrane region" description="Helical" evidence="1">
    <location>
        <begin position="18"/>
        <end position="37"/>
    </location>
</feature>
<keyword evidence="1" id="KW-0812">Transmembrane</keyword>
<keyword evidence="1" id="KW-0472">Membrane</keyword>
<dbReference type="RefSeq" id="WP_129030851.1">
    <property type="nucleotide sequence ID" value="NZ_QMAP01000013.1"/>
</dbReference>
<accession>A0A4Q0V930</accession>
<protein>
    <recommendedName>
        <fullName evidence="4">ABC transporter permease</fullName>
    </recommendedName>
</protein>